<accession>A0A3P7L9U5</accession>
<dbReference type="InterPro" id="IPR050850">
    <property type="entry name" value="Peptidase_S1_Elastase_sf"/>
</dbReference>
<dbReference type="PANTHER" id="PTHR24257">
    <property type="entry name" value="CHYMOTRYPSIN-LIKE ELASTASE FAMILY MEMBER"/>
    <property type="match status" value="1"/>
</dbReference>
<dbReference type="Pfam" id="PF00089">
    <property type="entry name" value="Trypsin"/>
    <property type="match status" value="1"/>
</dbReference>
<dbReference type="PROSITE" id="PS00134">
    <property type="entry name" value="TRYPSIN_HIS"/>
    <property type="match status" value="1"/>
</dbReference>
<dbReference type="GO" id="GO:0005615">
    <property type="term" value="C:extracellular space"/>
    <property type="evidence" value="ECO:0007669"/>
    <property type="project" value="TreeGrafter"/>
</dbReference>
<organism evidence="2 3">
    <name type="scientific">Dibothriocephalus latus</name>
    <name type="common">Fish tapeworm</name>
    <name type="synonym">Diphyllobothrium latum</name>
    <dbReference type="NCBI Taxonomy" id="60516"/>
    <lineage>
        <taxon>Eukaryota</taxon>
        <taxon>Metazoa</taxon>
        <taxon>Spiralia</taxon>
        <taxon>Lophotrochozoa</taxon>
        <taxon>Platyhelminthes</taxon>
        <taxon>Cestoda</taxon>
        <taxon>Eucestoda</taxon>
        <taxon>Diphyllobothriidea</taxon>
        <taxon>Diphyllobothriidae</taxon>
        <taxon>Dibothriocephalus</taxon>
    </lineage>
</organism>
<sequence>MWQRWKPQRPLNSNPPHKTEALPNSWPWHVSRRQYAALGGYPYCGGTLIARKWVLTAAHCIYNVLQCRPVTYGQLFDIYAVTGYDMAVSVADHQYTTGDRPSYNIRVTGVVIHPYFGQGNNGFERALLQLGREVKRSSRTEYAFLPEPGSTLTVGQFCYFAGWGLLPNPPIVPIADPPENLMELQMPIISNSECKRAYPFMNEMQDVCTYGANGMACHGDSGGGLHCLNGSKWFVYGVSTYGEDLCFGGFNGFALTAPKVDWINNLISSYP</sequence>
<dbReference type="InterPro" id="IPR001254">
    <property type="entry name" value="Trypsin_dom"/>
</dbReference>
<dbReference type="PRINTS" id="PR00722">
    <property type="entry name" value="CHYMOTRYPSIN"/>
</dbReference>
<gene>
    <name evidence="2" type="ORF">DILT_LOCUS6061</name>
</gene>
<dbReference type="GO" id="GO:0004252">
    <property type="term" value="F:serine-type endopeptidase activity"/>
    <property type="evidence" value="ECO:0007669"/>
    <property type="project" value="InterPro"/>
</dbReference>
<dbReference type="EMBL" id="UYRU01048710">
    <property type="protein sequence ID" value="VDN10230.1"/>
    <property type="molecule type" value="Genomic_DNA"/>
</dbReference>
<dbReference type="SUPFAM" id="SSF50494">
    <property type="entry name" value="Trypsin-like serine proteases"/>
    <property type="match status" value="1"/>
</dbReference>
<dbReference type="SMART" id="SM00020">
    <property type="entry name" value="Tryp_SPc"/>
    <property type="match status" value="1"/>
</dbReference>
<feature type="domain" description="Peptidase S1" evidence="1">
    <location>
        <begin position="10"/>
        <end position="268"/>
    </location>
</feature>
<reference evidence="2 3" key="1">
    <citation type="submission" date="2018-11" db="EMBL/GenBank/DDBJ databases">
        <authorList>
            <consortium name="Pathogen Informatics"/>
        </authorList>
    </citation>
    <scope>NUCLEOTIDE SEQUENCE [LARGE SCALE GENOMIC DNA]</scope>
</reference>
<dbReference type="GO" id="GO:0006508">
    <property type="term" value="P:proteolysis"/>
    <property type="evidence" value="ECO:0007669"/>
    <property type="project" value="InterPro"/>
</dbReference>
<dbReference type="PANTHER" id="PTHR24257:SF17">
    <property type="match status" value="1"/>
</dbReference>
<dbReference type="PROSITE" id="PS50240">
    <property type="entry name" value="TRYPSIN_DOM"/>
    <property type="match status" value="1"/>
</dbReference>
<dbReference type="InterPro" id="IPR001314">
    <property type="entry name" value="Peptidase_S1A"/>
</dbReference>
<name>A0A3P7L9U5_DIBLA</name>
<evidence type="ECO:0000313" key="3">
    <source>
        <dbReference type="Proteomes" id="UP000281553"/>
    </source>
</evidence>
<dbReference type="InterPro" id="IPR018114">
    <property type="entry name" value="TRYPSIN_HIS"/>
</dbReference>
<dbReference type="Gene3D" id="2.40.10.10">
    <property type="entry name" value="Trypsin-like serine proteases"/>
    <property type="match status" value="1"/>
</dbReference>
<evidence type="ECO:0000313" key="2">
    <source>
        <dbReference type="EMBL" id="VDN10230.1"/>
    </source>
</evidence>
<dbReference type="Proteomes" id="UP000281553">
    <property type="component" value="Unassembled WGS sequence"/>
</dbReference>
<dbReference type="CDD" id="cd00190">
    <property type="entry name" value="Tryp_SPc"/>
    <property type="match status" value="1"/>
</dbReference>
<protein>
    <recommendedName>
        <fullName evidence="1">Peptidase S1 domain-containing protein</fullName>
    </recommendedName>
</protein>
<dbReference type="InterPro" id="IPR009003">
    <property type="entry name" value="Peptidase_S1_PA"/>
</dbReference>
<proteinExistence type="predicted"/>
<evidence type="ECO:0000259" key="1">
    <source>
        <dbReference type="PROSITE" id="PS50240"/>
    </source>
</evidence>
<dbReference type="OrthoDB" id="10012881at2759"/>
<dbReference type="AlphaFoldDB" id="A0A3P7L9U5"/>
<dbReference type="InterPro" id="IPR043504">
    <property type="entry name" value="Peptidase_S1_PA_chymotrypsin"/>
</dbReference>
<keyword evidence="3" id="KW-1185">Reference proteome</keyword>